<sequence length="632" mass="69142">MQTVSLIFLLLGLLIAGVLGTETRLLFFWPGAAVLGLAGLVATLKWRLRVLFPPSDLCLGAVCLFTAYIAVRAGMSPVAAYAREDLFVLAAAWVAYILTVTAASHPRWRLAVFGVLLLLVVGNLAVGFVHLSGNWQFHVVPHFIRTATEGRIGGFFANPNHLGAFFSMVIFLAAGFLCFGRGGAALKMCLGFLIVSMMIGVALTASRGALTGLATGAVIFSLLALGVVWQTQRHLFWSLLGGGLVVGVLGGAVLWKVNEEYLRGREITSPMANDVRLEIWEAALAQHAQSPWIGAGSRMFYDGSVQFRSEGLPAYAGDALFAHNEYLQMLADYGWVGLGLMTLVVLTHAWNGVSFLSWFARHRFLQTGRILSNNLALCLGALAALTAMLVHAAFEFQFHVAIPSLTLAVLLGLLANPGFEGSERRAMRLPPVRFMSKILLGLASLLLLAGPWLYGRGDYHLARAQIAESQKDFFEASQQLNAAVEADPANAEARYERGQTLLEKLNASQRSPTHPVLKRATEDLEVAVKLNPHHYLYALALADAYDAQGRHDEALVQLRRAVTLAPLHEESRMALAVHWHRMGQFEKAEAAYLWAGEAKAMNEEGTSRWIDNYRLLLQHVTLMRESPPLVRP</sequence>
<dbReference type="SUPFAM" id="SSF48452">
    <property type="entry name" value="TPR-like"/>
    <property type="match status" value="1"/>
</dbReference>
<dbReference type="InterPro" id="IPR007016">
    <property type="entry name" value="O-antigen_ligase-rel_domated"/>
</dbReference>
<feature type="transmembrane region" description="Helical" evidence="5">
    <location>
        <begin position="209"/>
        <end position="228"/>
    </location>
</feature>
<dbReference type="InterPro" id="IPR019734">
    <property type="entry name" value="TPR_rpt"/>
</dbReference>
<dbReference type="Pfam" id="PF13181">
    <property type="entry name" value="TPR_8"/>
    <property type="match status" value="1"/>
</dbReference>
<feature type="transmembrane region" description="Helical" evidence="5">
    <location>
        <begin position="30"/>
        <end position="48"/>
    </location>
</feature>
<dbReference type="Proteomes" id="UP001499852">
    <property type="component" value="Unassembled WGS sequence"/>
</dbReference>
<keyword evidence="2 5" id="KW-0812">Transmembrane</keyword>
<dbReference type="PANTHER" id="PTHR37422:SF13">
    <property type="entry name" value="LIPOPOLYSACCHARIDE BIOSYNTHESIS PROTEIN PA4999-RELATED"/>
    <property type="match status" value="1"/>
</dbReference>
<comment type="subcellular location">
    <subcellularLocation>
        <location evidence="1">Membrane</location>
        <topology evidence="1">Multi-pass membrane protein</topology>
    </subcellularLocation>
</comment>
<proteinExistence type="predicted"/>
<keyword evidence="3 5" id="KW-1133">Transmembrane helix</keyword>
<feature type="transmembrane region" description="Helical" evidence="5">
    <location>
        <begin position="396"/>
        <end position="414"/>
    </location>
</feature>
<feature type="transmembrane region" description="Helical" evidence="5">
    <location>
        <begin position="57"/>
        <end position="80"/>
    </location>
</feature>
<dbReference type="EMBL" id="BAABIA010000009">
    <property type="protein sequence ID" value="GAA5147173.1"/>
    <property type="molecule type" value="Genomic_DNA"/>
</dbReference>
<dbReference type="InterPro" id="IPR051533">
    <property type="entry name" value="WaaL-like"/>
</dbReference>
<name>A0ABP9PII7_9BACT</name>
<dbReference type="SMART" id="SM00028">
    <property type="entry name" value="TPR"/>
    <property type="match status" value="3"/>
</dbReference>
<feature type="domain" description="O-antigen ligase-related" evidence="6">
    <location>
        <begin position="193"/>
        <end position="340"/>
    </location>
</feature>
<evidence type="ECO:0000313" key="7">
    <source>
        <dbReference type="EMBL" id="GAA5147173.1"/>
    </source>
</evidence>
<evidence type="ECO:0000256" key="5">
    <source>
        <dbReference type="SAM" id="Phobius"/>
    </source>
</evidence>
<gene>
    <name evidence="7" type="ORF">GCM10023213_41440</name>
</gene>
<feature type="transmembrane region" description="Helical" evidence="5">
    <location>
        <begin position="161"/>
        <end position="179"/>
    </location>
</feature>
<dbReference type="PANTHER" id="PTHR37422">
    <property type="entry name" value="TEICHURONIC ACID BIOSYNTHESIS PROTEIN TUAE"/>
    <property type="match status" value="1"/>
</dbReference>
<reference evidence="8" key="1">
    <citation type="journal article" date="2019" name="Int. J. Syst. Evol. Microbiol.">
        <title>The Global Catalogue of Microorganisms (GCM) 10K type strain sequencing project: providing services to taxonomists for standard genome sequencing and annotation.</title>
        <authorList>
            <consortium name="The Broad Institute Genomics Platform"/>
            <consortium name="The Broad Institute Genome Sequencing Center for Infectious Disease"/>
            <person name="Wu L."/>
            <person name="Ma J."/>
        </authorList>
    </citation>
    <scope>NUCLEOTIDE SEQUENCE [LARGE SCALE GENOMIC DNA]</scope>
    <source>
        <strain evidence="8">JCM 18053</strain>
    </source>
</reference>
<feature type="transmembrane region" description="Helical" evidence="5">
    <location>
        <begin position="86"/>
        <end position="103"/>
    </location>
</feature>
<evidence type="ECO:0000256" key="4">
    <source>
        <dbReference type="ARBA" id="ARBA00023136"/>
    </source>
</evidence>
<keyword evidence="8" id="KW-1185">Reference proteome</keyword>
<evidence type="ECO:0000259" key="6">
    <source>
        <dbReference type="Pfam" id="PF04932"/>
    </source>
</evidence>
<protein>
    <recommendedName>
        <fullName evidence="6">O-antigen ligase-related domain-containing protein</fullName>
    </recommendedName>
</protein>
<dbReference type="RefSeq" id="WP_345738321.1">
    <property type="nucleotide sequence ID" value="NZ_BAABIA010000009.1"/>
</dbReference>
<feature type="transmembrane region" description="Helical" evidence="5">
    <location>
        <begin position="184"/>
        <end position="203"/>
    </location>
</feature>
<feature type="transmembrane region" description="Helical" evidence="5">
    <location>
        <begin position="235"/>
        <end position="255"/>
    </location>
</feature>
<accession>A0ABP9PII7</accession>
<dbReference type="InterPro" id="IPR011990">
    <property type="entry name" value="TPR-like_helical_dom_sf"/>
</dbReference>
<evidence type="ECO:0000256" key="2">
    <source>
        <dbReference type="ARBA" id="ARBA00022692"/>
    </source>
</evidence>
<evidence type="ECO:0000256" key="1">
    <source>
        <dbReference type="ARBA" id="ARBA00004141"/>
    </source>
</evidence>
<organism evidence="7 8">
    <name type="scientific">Prosthecobacter algae</name>
    <dbReference type="NCBI Taxonomy" id="1144682"/>
    <lineage>
        <taxon>Bacteria</taxon>
        <taxon>Pseudomonadati</taxon>
        <taxon>Verrucomicrobiota</taxon>
        <taxon>Verrucomicrobiia</taxon>
        <taxon>Verrucomicrobiales</taxon>
        <taxon>Verrucomicrobiaceae</taxon>
        <taxon>Prosthecobacter</taxon>
    </lineage>
</organism>
<keyword evidence="4 5" id="KW-0472">Membrane</keyword>
<feature type="transmembrane region" description="Helical" evidence="5">
    <location>
        <begin position="371"/>
        <end position="390"/>
    </location>
</feature>
<feature type="transmembrane region" description="Helical" evidence="5">
    <location>
        <begin position="110"/>
        <end position="131"/>
    </location>
</feature>
<feature type="transmembrane region" description="Helical" evidence="5">
    <location>
        <begin position="434"/>
        <end position="454"/>
    </location>
</feature>
<feature type="transmembrane region" description="Helical" evidence="5">
    <location>
        <begin position="333"/>
        <end position="359"/>
    </location>
</feature>
<evidence type="ECO:0000313" key="8">
    <source>
        <dbReference type="Proteomes" id="UP001499852"/>
    </source>
</evidence>
<comment type="caution">
    <text evidence="7">The sequence shown here is derived from an EMBL/GenBank/DDBJ whole genome shotgun (WGS) entry which is preliminary data.</text>
</comment>
<dbReference type="Pfam" id="PF04932">
    <property type="entry name" value="Wzy_C"/>
    <property type="match status" value="1"/>
</dbReference>
<evidence type="ECO:0000256" key="3">
    <source>
        <dbReference type="ARBA" id="ARBA00022989"/>
    </source>
</evidence>
<dbReference type="Gene3D" id="1.25.40.10">
    <property type="entry name" value="Tetratricopeptide repeat domain"/>
    <property type="match status" value="1"/>
</dbReference>